<evidence type="ECO:0000313" key="1">
    <source>
        <dbReference type="EMBL" id="KIL71175.1"/>
    </source>
</evidence>
<dbReference type="Proteomes" id="UP000054549">
    <property type="component" value="Unassembled WGS sequence"/>
</dbReference>
<organism evidence="1 2">
    <name type="scientific">Amanita muscaria (strain Koide BX008)</name>
    <dbReference type="NCBI Taxonomy" id="946122"/>
    <lineage>
        <taxon>Eukaryota</taxon>
        <taxon>Fungi</taxon>
        <taxon>Dikarya</taxon>
        <taxon>Basidiomycota</taxon>
        <taxon>Agaricomycotina</taxon>
        <taxon>Agaricomycetes</taxon>
        <taxon>Agaricomycetidae</taxon>
        <taxon>Agaricales</taxon>
        <taxon>Pluteineae</taxon>
        <taxon>Amanitaceae</taxon>
        <taxon>Amanita</taxon>
    </lineage>
</organism>
<dbReference type="SUPFAM" id="SSF50630">
    <property type="entry name" value="Acid proteases"/>
    <property type="match status" value="1"/>
</dbReference>
<accession>A0A0C2T5H8</accession>
<dbReference type="AlphaFoldDB" id="A0A0C2T5H8"/>
<dbReference type="InterPro" id="IPR021109">
    <property type="entry name" value="Peptidase_aspartic_dom_sf"/>
</dbReference>
<dbReference type="InParanoid" id="A0A0C2T5H8"/>
<sequence>MFWIIGNTRISVNSMPLARGPFLSIIDTGTTLIHGPPEEVQKVYSLVPNNSLLHAANGLLVKILQA</sequence>
<gene>
    <name evidence="1" type="ORF">M378DRAFT_154654</name>
</gene>
<keyword evidence="2" id="KW-1185">Reference proteome</keyword>
<protein>
    <recommendedName>
        <fullName evidence="3">Peptidase A1 domain-containing protein</fullName>
    </recommendedName>
</protein>
<proteinExistence type="predicted"/>
<name>A0A0C2T5H8_AMAMK</name>
<dbReference type="Gene3D" id="2.40.70.10">
    <property type="entry name" value="Acid Proteases"/>
    <property type="match status" value="1"/>
</dbReference>
<dbReference type="HOGENOM" id="CLU_2830654_0_0_1"/>
<evidence type="ECO:0008006" key="3">
    <source>
        <dbReference type="Google" id="ProtNLM"/>
    </source>
</evidence>
<reference evidence="1 2" key="1">
    <citation type="submission" date="2014-04" db="EMBL/GenBank/DDBJ databases">
        <title>Evolutionary Origins and Diversification of the Mycorrhizal Mutualists.</title>
        <authorList>
            <consortium name="DOE Joint Genome Institute"/>
            <consortium name="Mycorrhizal Genomics Consortium"/>
            <person name="Kohler A."/>
            <person name="Kuo A."/>
            <person name="Nagy L.G."/>
            <person name="Floudas D."/>
            <person name="Copeland A."/>
            <person name="Barry K.W."/>
            <person name="Cichocki N."/>
            <person name="Veneault-Fourrey C."/>
            <person name="LaButti K."/>
            <person name="Lindquist E.A."/>
            <person name="Lipzen A."/>
            <person name="Lundell T."/>
            <person name="Morin E."/>
            <person name="Murat C."/>
            <person name="Riley R."/>
            <person name="Ohm R."/>
            <person name="Sun H."/>
            <person name="Tunlid A."/>
            <person name="Henrissat B."/>
            <person name="Grigoriev I.V."/>
            <person name="Hibbett D.S."/>
            <person name="Martin F."/>
        </authorList>
    </citation>
    <scope>NUCLEOTIDE SEQUENCE [LARGE SCALE GENOMIC DNA]</scope>
    <source>
        <strain evidence="1 2">Koide BX008</strain>
    </source>
</reference>
<dbReference type="OrthoDB" id="15189at2759"/>
<dbReference type="EMBL" id="KN818222">
    <property type="protein sequence ID" value="KIL71175.1"/>
    <property type="molecule type" value="Genomic_DNA"/>
</dbReference>
<evidence type="ECO:0000313" key="2">
    <source>
        <dbReference type="Proteomes" id="UP000054549"/>
    </source>
</evidence>